<sequence length="332" mass="37828">MASNAVALFISIDSPQNGGNSQTIRSDWIDAGDAVKWRLSAKWKNGHWSEAELGIERNEATENEMKTLLWADVDYHILAILRRDSRRYGNNQQVLMNVLNEDHSFKEQRICDEVKSAMISNASNVIYGTVSIRETGTLTFYVSICIKRQRLIRMDEFIDGVADLELQLDDGSKVFVSKLILSLHSEFFASLVTSAAFVEGRTGVCKLPNVKWAHLSIVLQRFYGFPIEFKCLSNERLTEIIELANRFQFDLLVAEIVKYITGLEKTEREKWFDVAERYQFSTLMAAILRNMDISAVKALFNQAMEEGHTNILQKYSPDTVNAIMKRLCSNGC</sequence>
<dbReference type="Proteomes" id="UP001175271">
    <property type="component" value="Unassembled WGS sequence"/>
</dbReference>
<comment type="caution">
    <text evidence="2">The sequence shown here is derived from an EMBL/GenBank/DDBJ whole genome shotgun (WGS) entry which is preliminary data.</text>
</comment>
<reference evidence="2" key="1">
    <citation type="submission" date="2023-06" db="EMBL/GenBank/DDBJ databases">
        <title>Genomic analysis of the entomopathogenic nematode Steinernema hermaphroditum.</title>
        <authorList>
            <person name="Schwarz E.M."/>
            <person name="Heppert J.K."/>
            <person name="Baniya A."/>
            <person name="Schwartz H.T."/>
            <person name="Tan C.-H."/>
            <person name="Antoshechkin I."/>
            <person name="Sternberg P.W."/>
            <person name="Goodrich-Blair H."/>
            <person name="Dillman A.R."/>
        </authorList>
    </citation>
    <scope>NUCLEOTIDE SEQUENCE</scope>
    <source>
        <strain evidence="2">PS9179</strain>
        <tissue evidence="2">Whole animal</tissue>
    </source>
</reference>
<protein>
    <recommendedName>
        <fullName evidence="1">BTB domain-containing protein</fullName>
    </recommendedName>
</protein>
<dbReference type="PANTHER" id="PTHR22744">
    <property type="entry name" value="HELIX LOOP HELIX PROTEIN 21-RELATED"/>
    <property type="match status" value="1"/>
</dbReference>
<dbReference type="AlphaFoldDB" id="A0AA39I170"/>
<proteinExistence type="predicted"/>
<dbReference type="Gene3D" id="3.30.710.10">
    <property type="entry name" value="Potassium Channel Kv1.1, Chain A"/>
    <property type="match status" value="1"/>
</dbReference>
<feature type="domain" description="BTB" evidence="1">
    <location>
        <begin position="162"/>
        <end position="231"/>
    </location>
</feature>
<keyword evidence="3" id="KW-1185">Reference proteome</keyword>
<dbReference type="InterPro" id="IPR000210">
    <property type="entry name" value="BTB/POZ_dom"/>
</dbReference>
<dbReference type="InterPro" id="IPR011333">
    <property type="entry name" value="SKP1/BTB/POZ_sf"/>
</dbReference>
<name>A0AA39I170_9BILA</name>
<dbReference type="Pfam" id="PF00651">
    <property type="entry name" value="BTB"/>
    <property type="match status" value="1"/>
</dbReference>
<dbReference type="PROSITE" id="PS50097">
    <property type="entry name" value="BTB"/>
    <property type="match status" value="1"/>
</dbReference>
<organism evidence="2 3">
    <name type="scientific">Steinernema hermaphroditum</name>
    <dbReference type="NCBI Taxonomy" id="289476"/>
    <lineage>
        <taxon>Eukaryota</taxon>
        <taxon>Metazoa</taxon>
        <taxon>Ecdysozoa</taxon>
        <taxon>Nematoda</taxon>
        <taxon>Chromadorea</taxon>
        <taxon>Rhabditida</taxon>
        <taxon>Tylenchina</taxon>
        <taxon>Panagrolaimomorpha</taxon>
        <taxon>Strongyloidoidea</taxon>
        <taxon>Steinernematidae</taxon>
        <taxon>Steinernema</taxon>
    </lineage>
</organism>
<dbReference type="EMBL" id="JAUCMV010000002">
    <property type="protein sequence ID" value="KAK0414504.1"/>
    <property type="molecule type" value="Genomic_DNA"/>
</dbReference>
<accession>A0AA39I170</accession>
<dbReference type="SUPFAM" id="SSF54695">
    <property type="entry name" value="POZ domain"/>
    <property type="match status" value="1"/>
</dbReference>
<gene>
    <name evidence="2" type="ORF">QR680_011467</name>
</gene>
<dbReference type="PANTHER" id="PTHR22744:SF14">
    <property type="entry name" value="BTB DOMAIN-CONTAINING PROTEIN-RELATED"/>
    <property type="match status" value="1"/>
</dbReference>
<evidence type="ECO:0000313" key="2">
    <source>
        <dbReference type="EMBL" id="KAK0414504.1"/>
    </source>
</evidence>
<dbReference type="SMART" id="SM00225">
    <property type="entry name" value="BTB"/>
    <property type="match status" value="1"/>
</dbReference>
<evidence type="ECO:0000259" key="1">
    <source>
        <dbReference type="PROSITE" id="PS50097"/>
    </source>
</evidence>
<evidence type="ECO:0000313" key="3">
    <source>
        <dbReference type="Proteomes" id="UP001175271"/>
    </source>
</evidence>
<dbReference type="CDD" id="cd18186">
    <property type="entry name" value="BTB_POZ_ZBTB_KLHL-like"/>
    <property type="match status" value="1"/>
</dbReference>